<reference evidence="5 6" key="1">
    <citation type="submission" date="2021-02" db="EMBL/GenBank/DDBJ databases">
        <title>Nitrogen-fixing ability and nitrogen fixation related genes of thermophilic fermentative bacteria in the genus Caldicellulosiruptor.</title>
        <authorList>
            <person name="Chen Y."/>
            <person name="Nishihara A."/>
            <person name="Haruta S."/>
        </authorList>
    </citation>
    <scope>NUCLEOTIDE SEQUENCE [LARGE SCALE GENOMIC DNA]</scope>
    <source>
        <strain evidence="5 6">YA01</strain>
    </source>
</reference>
<evidence type="ECO:0000256" key="2">
    <source>
        <dbReference type="ARBA" id="ARBA00023125"/>
    </source>
</evidence>
<dbReference type="EMBL" id="AP024480">
    <property type="protein sequence ID" value="BCS80555.1"/>
    <property type="molecule type" value="Genomic_DNA"/>
</dbReference>
<keyword evidence="3" id="KW-0804">Transcription</keyword>
<dbReference type="RefSeq" id="WP_207181008.1">
    <property type="nucleotide sequence ID" value="NZ_AP024480.1"/>
</dbReference>
<protein>
    <recommendedName>
        <fullName evidence="4">HTH luxR-type domain-containing protein</fullName>
    </recommendedName>
</protein>
<dbReference type="PANTHER" id="PTHR44688">
    <property type="entry name" value="DNA-BINDING TRANSCRIPTIONAL ACTIVATOR DEVR_DOSR"/>
    <property type="match status" value="1"/>
</dbReference>
<organism evidence="5 6">
    <name type="scientific">Caldicellulosiruptor diazotrophicus</name>
    <dbReference type="NCBI Taxonomy" id="2806205"/>
    <lineage>
        <taxon>Bacteria</taxon>
        <taxon>Bacillati</taxon>
        <taxon>Bacillota</taxon>
        <taxon>Bacillota incertae sedis</taxon>
        <taxon>Caldicellulosiruptorales</taxon>
        <taxon>Caldicellulosiruptoraceae</taxon>
        <taxon>Caldicellulosiruptor</taxon>
    </lineage>
</organism>
<dbReference type="PANTHER" id="PTHR44688:SF16">
    <property type="entry name" value="DNA-BINDING TRANSCRIPTIONAL ACTIVATOR DEVR_DOSR"/>
    <property type="match status" value="1"/>
</dbReference>
<dbReference type="CDD" id="cd06170">
    <property type="entry name" value="LuxR_C_like"/>
    <property type="match status" value="1"/>
</dbReference>
<dbReference type="InterPro" id="IPR016032">
    <property type="entry name" value="Sig_transdc_resp-reg_C-effctor"/>
</dbReference>
<dbReference type="Pfam" id="PF00196">
    <property type="entry name" value="GerE"/>
    <property type="match status" value="1"/>
</dbReference>
<keyword evidence="1" id="KW-0805">Transcription regulation</keyword>
<evidence type="ECO:0000313" key="5">
    <source>
        <dbReference type="EMBL" id="BCS80555.1"/>
    </source>
</evidence>
<dbReference type="Gene3D" id="1.10.10.10">
    <property type="entry name" value="Winged helix-like DNA-binding domain superfamily/Winged helix DNA-binding domain"/>
    <property type="match status" value="1"/>
</dbReference>
<dbReference type="Proteomes" id="UP000663623">
    <property type="component" value="Chromosome"/>
</dbReference>
<sequence>MVHLCDGNYNFTQRELQILLLLSQGMTNKDIANQLKIKIGTVRNHLKTIYKKLDIDNRNMLIKWTCDHQNWILAMLEKRK</sequence>
<evidence type="ECO:0000259" key="4">
    <source>
        <dbReference type="PROSITE" id="PS50043"/>
    </source>
</evidence>
<evidence type="ECO:0000313" key="6">
    <source>
        <dbReference type="Proteomes" id="UP000663623"/>
    </source>
</evidence>
<proteinExistence type="predicted"/>
<gene>
    <name evidence="5" type="ORF">CaldiYA01_05150</name>
</gene>
<dbReference type="InterPro" id="IPR036388">
    <property type="entry name" value="WH-like_DNA-bd_sf"/>
</dbReference>
<dbReference type="SMART" id="SM00421">
    <property type="entry name" value="HTH_LUXR"/>
    <property type="match status" value="1"/>
</dbReference>
<accession>A0ABN6E5A9</accession>
<dbReference type="SUPFAM" id="SSF46894">
    <property type="entry name" value="C-terminal effector domain of the bipartite response regulators"/>
    <property type="match status" value="1"/>
</dbReference>
<keyword evidence="2" id="KW-0238">DNA-binding</keyword>
<keyword evidence="6" id="KW-1185">Reference proteome</keyword>
<dbReference type="PROSITE" id="PS50043">
    <property type="entry name" value="HTH_LUXR_2"/>
    <property type="match status" value="1"/>
</dbReference>
<feature type="domain" description="HTH luxR-type" evidence="4">
    <location>
        <begin position="4"/>
        <end position="69"/>
    </location>
</feature>
<evidence type="ECO:0000256" key="1">
    <source>
        <dbReference type="ARBA" id="ARBA00023015"/>
    </source>
</evidence>
<name>A0ABN6E5A9_9FIRM</name>
<dbReference type="InterPro" id="IPR000792">
    <property type="entry name" value="Tscrpt_reg_LuxR_C"/>
</dbReference>
<dbReference type="PRINTS" id="PR00038">
    <property type="entry name" value="HTHLUXR"/>
</dbReference>
<evidence type="ECO:0000256" key="3">
    <source>
        <dbReference type="ARBA" id="ARBA00023163"/>
    </source>
</evidence>